<dbReference type="RefSeq" id="WP_196416138.1">
    <property type="nucleotide sequence ID" value="NZ_JADQTO010000011.1"/>
</dbReference>
<dbReference type="InterPro" id="IPR029068">
    <property type="entry name" value="Glyas_Bleomycin-R_OHBP_Dase"/>
</dbReference>
<dbReference type="EMBL" id="JADQTO010000011">
    <property type="protein sequence ID" value="MBG0564347.1"/>
    <property type="molecule type" value="Genomic_DNA"/>
</dbReference>
<evidence type="ECO:0000313" key="3">
    <source>
        <dbReference type="Proteomes" id="UP000598146"/>
    </source>
</evidence>
<dbReference type="Gene3D" id="3.30.720.110">
    <property type="match status" value="1"/>
</dbReference>
<evidence type="ECO:0000259" key="1">
    <source>
        <dbReference type="PROSITE" id="PS51819"/>
    </source>
</evidence>
<dbReference type="InterPro" id="IPR037523">
    <property type="entry name" value="VOC_core"/>
</dbReference>
<dbReference type="SUPFAM" id="SSF54593">
    <property type="entry name" value="Glyoxalase/Bleomycin resistance protein/Dihydroxybiphenyl dioxygenase"/>
    <property type="match status" value="1"/>
</dbReference>
<comment type="caution">
    <text evidence="2">The sequence shown here is derived from an EMBL/GenBank/DDBJ whole genome shotgun (WGS) entry which is preliminary data.</text>
</comment>
<dbReference type="AlphaFoldDB" id="A0A931CAG1"/>
<organism evidence="2 3">
    <name type="scientific">Actinoplanes aureus</name>
    <dbReference type="NCBI Taxonomy" id="2792083"/>
    <lineage>
        <taxon>Bacteria</taxon>
        <taxon>Bacillati</taxon>
        <taxon>Actinomycetota</taxon>
        <taxon>Actinomycetes</taxon>
        <taxon>Micromonosporales</taxon>
        <taxon>Micromonosporaceae</taxon>
        <taxon>Actinoplanes</taxon>
    </lineage>
</organism>
<dbReference type="Pfam" id="PF00903">
    <property type="entry name" value="Glyoxalase"/>
    <property type="match status" value="1"/>
</dbReference>
<evidence type="ECO:0000313" key="2">
    <source>
        <dbReference type="EMBL" id="MBG0564347.1"/>
    </source>
</evidence>
<reference evidence="2" key="1">
    <citation type="submission" date="2020-11" db="EMBL/GenBank/DDBJ databases">
        <title>Isolation and identification of active actinomycetes.</title>
        <authorList>
            <person name="Sun X."/>
        </authorList>
    </citation>
    <scope>NUCLEOTIDE SEQUENCE</scope>
    <source>
        <strain evidence="2">NEAU-A11</strain>
    </source>
</reference>
<name>A0A931CAG1_9ACTN</name>
<protein>
    <submittedName>
        <fullName evidence="2">VOC family protein</fullName>
    </submittedName>
</protein>
<dbReference type="Gene3D" id="3.30.720.120">
    <property type="match status" value="1"/>
</dbReference>
<sequence length="135" mass="14751">MALTSSYPVLMTTDVAATAAFYRKHFGFEPTFEADWYVSLRRGQWELAVLDGGHETIPAAYRGRSAGGMLLNVEVDDVDAEWERLVGGGALEALLPIRTEEFGQRHFIVAGPDGVLIDVITTVEPGEAYADLFVS</sequence>
<dbReference type="PROSITE" id="PS51819">
    <property type="entry name" value="VOC"/>
    <property type="match status" value="1"/>
</dbReference>
<dbReference type="InterPro" id="IPR004360">
    <property type="entry name" value="Glyas_Fos-R_dOase_dom"/>
</dbReference>
<dbReference type="Proteomes" id="UP000598146">
    <property type="component" value="Unassembled WGS sequence"/>
</dbReference>
<accession>A0A931CAG1</accession>
<gene>
    <name evidence="2" type="ORF">I4J89_23130</name>
</gene>
<feature type="domain" description="VOC" evidence="1">
    <location>
        <begin position="4"/>
        <end position="122"/>
    </location>
</feature>
<proteinExistence type="predicted"/>
<keyword evidence="3" id="KW-1185">Reference proteome</keyword>